<dbReference type="Pfam" id="PF05569">
    <property type="entry name" value="Peptidase_M56"/>
    <property type="match status" value="1"/>
</dbReference>
<evidence type="ECO:0000256" key="2">
    <source>
        <dbReference type="SAM" id="Phobius"/>
    </source>
</evidence>
<sequence>MNEVLIYVAKVIVIQAIFFAFYRLVLRKTARHMYNRVFLLVSLLSSFLIPFMKAPVNVPVEDWHSDEVFLWVQESVNTFELIPAATVTEEVNVSFWDISPWIYGAIALFLIGRSFMYLILLQKLKKHSEYVKKQWFKLFKTTQPRPFSFFSNVFIPGKLFGGRAFDQVLAHECVHVKQRHSIDRLLLDFLVSLFWFNPFIYWYRNALIEIHEYQADEAVIQKFRDPIGYQEILFDQLQNASYSGLVSHFNFSLIKKRIVMMNKQKTKYSSWKYALGLPLLATVIFAFSTKEAIKPIEKVGNELGQMMKPDALLDLPIFNVPEVDQDAYTPSILPLKQTDKVKMTSGFGKRMHPIHKVEKMHKGMDFSCPMGTEVIAPADGVVKKQEAKTDGYGNLMILDHGGAYQTRYGQLSEFKLKEGDRVKKGDVIALSGNSGTSTAPHLHYEVLKDGEHVNPMFYIKDFNFKASSTGASVYEASESEELLAEREMMQAERELRLAEMEMQRAEKEAYKTEMLQEKAEMLKEKELAAMHKANLLAEKEKLKKEKEKFKAEKEKAAKEKNKQEKKSKIKRKNGSQAFRVIIDPGHGGKDAGATSPSGVSEAALSLAIGKRVRDLLNNNRQVEVILTRESDEFLSLESRVERTENADLYISLHTDNYAGEGSFIMSTFFEGNEFTERSNEIANFLASEFESCGKEAKVAYSYEHYVLKNAKCPAVLLHYGFFSDPSEDEHLSSEDGQLEVAQQVVDAIKLAAI</sequence>
<name>A0A239JFH5_EKHLU</name>
<dbReference type="CDD" id="cd07341">
    <property type="entry name" value="M56_BlaR1_MecR1_like"/>
    <property type="match status" value="1"/>
</dbReference>
<feature type="transmembrane region" description="Helical" evidence="2">
    <location>
        <begin position="6"/>
        <end position="25"/>
    </location>
</feature>
<evidence type="ECO:0000259" key="3">
    <source>
        <dbReference type="SMART" id="SM00646"/>
    </source>
</evidence>
<dbReference type="Gene3D" id="3.40.630.40">
    <property type="entry name" value="Zn-dependent exopeptidases"/>
    <property type="match status" value="1"/>
</dbReference>
<dbReference type="SUPFAM" id="SSF51261">
    <property type="entry name" value="Duplicated hybrid motif"/>
    <property type="match status" value="1"/>
</dbReference>
<protein>
    <submittedName>
        <fullName evidence="4">N-acetylmuramoyl-L-alanine amidase</fullName>
    </submittedName>
</protein>
<reference evidence="4 5" key="1">
    <citation type="submission" date="2017-06" db="EMBL/GenBank/DDBJ databases">
        <authorList>
            <person name="Kim H.J."/>
            <person name="Triplett B.A."/>
        </authorList>
    </citation>
    <scope>NUCLEOTIDE SEQUENCE [LARGE SCALE GENOMIC DNA]</scope>
    <source>
        <strain evidence="4 5">DSM 19307</strain>
    </source>
</reference>
<dbReference type="GO" id="GO:0009253">
    <property type="term" value="P:peptidoglycan catabolic process"/>
    <property type="evidence" value="ECO:0007669"/>
    <property type="project" value="InterPro"/>
</dbReference>
<gene>
    <name evidence="4" type="ORF">SAMN05421640_2121</name>
</gene>
<feature type="transmembrane region" description="Helical" evidence="2">
    <location>
        <begin position="101"/>
        <end position="120"/>
    </location>
</feature>
<dbReference type="Pfam" id="PF01520">
    <property type="entry name" value="Amidase_3"/>
    <property type="match status" value="1"/>
</dbReference>
<evidence type="ECO:0000256" key="1">
    <source>
        <dbReference type="SAM" id="MobiDB-lite"/>
    </source>
</evidence>
<feature type="domain" description="MurNAc-LAA" evidence="3">
    <location>
        <begin position="638"/>
        <end position="749"/>
    </location>
</feature>
<dbReference type="InterPro" id="IPR011055">
    <property type="entry name" value="Dup_hybrid_motif"/>
</dbReference>
<dbReference type="PANTHER" id="PTHR21666:SF286">
    <property type="entry name" value="LIPOPROTEIN NLPD"/>
    <property type="match status" value="1"/>
</dbReference>
<dbReference type="InterPro" id="IPR050570">
    <property type="entry name" value="Cell_wall_metabolism_enzyme"/>
</dbReference>
<dbReference type="PANTHER" id="PTHR21666">
    <property type="entry name" value="PEPTIDASE-RELATED"/>
    <property type="match status" value="1"/>
</dbReference>
<dbReference type="GO" id="GO:0004222">
    <property type="term" value="F:metalloendopeptidase activity"/>
    <property type="evidence" value="ECO:0007669"/>
    <property type="project" value="TreeGrafter"/>
</dbReference>
<keyword evidence="2" id="KW-1133">Transmembrane helix</keyword>
<feature type="transmembrane region" description="Helical" evidence="2">
    <location>
        <begin position="37"/>
        <end position="56"/>
    </location>
</feature>
<keyword evidence="2" id="KW-0472">Membrane</keyword>
<dbReference type="AlphaFoldDB" id="A0A239JFH5"/>
<dbReference type="CDD" id="cd02696">
    <property type="entry name" value="MurNAc-LAA"/>
    <property type="match status" value="1"/>
</dbReference>
<dbReference type="InterPro" id="IPR002508">
    <property type="entry name" value="MurNAc-LAA_cat"/>
</dbReference>
<dbReference type="Pfam" id="PF01551">
    <property type="entry name" value="Peptidase_M23"/>
    <property type="match status" value="1"/>
</dbReference>
<accession>A0A239JFH5</accession>
<dbReference type="InterPro" id="IPR016047">
    <property type="entry name" value="M23ase_b-sheet_dom"/>
</dbReference>
<keyword evidence="2" id="KW-0812">Transmembrane</keyword>
<dbReference type="Proteomes" id="UP000198393">
    <property type="component" value="Unassembled WGS sequence"/>
</dbReference>
<dbReference type="InterPro" id="IPR008756">
    <property type="entry name" value="Peptidase_M56"/>
</dbReference>
<dbReference type="OrthoDB" id="1522859at2"/>
<keyword evidence="5" id="KW-1185">Reference proteome</keyword>
<dbReference type="SMART" id="SM00646">
    <property type="entry name" value="Ami_3"/>
    <property type="match status" value="1"/>
</dbReference>
<evidence type="ECO:0000313" key="4">
    <source>
        <dbReference type="EMBL" id="SNT04043.1"/>
    </source>
</evidence>
<proteinExistence type="predicted"/>
<dbReference type="GO" id="GO:0008745">
    <property type="term" value="F:N-acetylmuramoyl-L-alanine amidase activity"/>
    <property type="evidence" value="ECO:0007669"/>
    <property type="project" value="InterPro"/>
</dbReference>
<dbReference type="SUPFAM" id="SSF53187">
    <property type="entry name" value="Zn-dependent exopeptidases"/>
    <property type="match status" value="1"/>
</dbReference>
<dbReference type="Gene3D" id="2.70.70.10">
    <property type="entry name" value="Glucose Permease (Domain IIA)"/>
    <property type="match status" value="1"/>
</dbReference>
<feature type="transmembrane region" description="Helical" evidence="2">
    <location>
        <begin position="270"/>
        <end position="288"/>
    </location>
</feature>
<organism evidence="4 5">
    <name type="scientific">Ekhidna lutea</name>
    <dbReference type="NCBI Taxonomy" id="447679"/>
    <lineage>
        <taxon>Bacteria</taxon>
        <taxon>Pseudomonadati</taxon>
        <taxon>Bacteroidota</taxon>
        <taxon>Cytophagia</taxon>
        <taxon>Cytophagales</taxon>
        <taxon>Reichenbachiellaceae</taxon>
        <taxon>Ekhidna</taxon>
    </lineage>
</organism>
<dbReference type="EMBL" id="FZPD01000003">
    <property type="protein sequence ID" value="SNT04043.1"/>
    <property type="molecule type" value="Genomic_DNA"/>
</dbReference>
<feature type="region of interest" description="Disordered" evidence="1">
    <location>
        <begin position="547"/>
        <end position="572"/>
    </location>
</feature>
<feature type="compositionally biased region" description="Basic and acidic residues" evidence="1">
    <location>
        <begin position="547"/>
        <end position="566"/>
    </location>
</feature>
<dbReference type="CDD" id="cd12797">
    <property type="entry name" value="M23_peptidase"/>
    <property type="match status" value="1"/>
</dbReference>
<evidence type="ECO:0000313" key="5">
    <source>
        <dbReference type="Proteomes" id="UP000198393"/>
    </source>
</evidence>
<dbReference type="RefSeq" id="WP_089356832.1">
    <property type="nucleotide sequence ID" value="NZ_FZPD01000003.1"/>
</dbReference>